<gene>
    <name evidence="1" type="ORF">PM006_09580</name>
</gene>
<dbReference type="Gene3D" id="1.10.3790.10">
    <property type="entry name" value="NinB"/>
    <property type="match status" value="1"/>
</dbReference>
<protein>
    <submittedName>
        <fullName evidence="1">Uncharacterized protein</fullName>
    </submittedName>
</protein>
<dbReference type="EMBL" id="JAQLGM010000020">
    <property type="protein sequence ID" value="MDB2000450.1"/>
    <property type="molecule type" value="Genomic_DNA"/>
</dbReference>
<name>A0AAW6ATZ9_CLOSY</name>
<accession>A0AAW6ATZ9</accession>
<dbReference type="RefSeq" id="WP_215629250.1">
    <property type="nucleotide sequence ID" value="NZ_JAQLGH010000021.1"/>
</dbReference>
<comment type="caution">
    <text evidence="1">The sequence shown here is derived from an EMBL/GenBank/DDBJ whole genome shotgun (WGS) entry which is preliminary data.</text>
</comment>
<evidence type="ECO:0000313" key="2">
    <source>
        <dbReference type="Proteomes" id="UP001300871"/>
    </source>
</evidence>
<sequence length="190" mass="21499">MESKGYLKGVSKDWITGNFLLTFEVEHDVSSQLTSMAGKTLRMTVKQWREKRSLDANAYYWVLLSRLSESLGISKPRAHNIILRKYGQPETFDGSGAYIRIPDTEKAEETALEASTYHIRPTSQVVAGTDGVDYRTYIMLKGSSAYDTQEMSVLIEGLVSECKELGIETLPPDEIKRMLMTYEANRRKDG</sequence>
<dbReference type="Proteomes" id="UP001300871">
    <property type="component" value="Unassembled WGS sequence"/>
</dbReference>
<dbReference type="InterPro" id="IPR036619">
    <property type="entry name" value="NinB_sf"/>
</dbReference>
<evidence type="ECO:0000313" key="1">
    <source>
        <dbReference type="EMBL" id="MDB2000450.1"/>
    </source>
</evidence>
<organism evidence="1 2">
    <name type="scientific">Clostridium symbiosum</name>
    <name type="common">Bacteroides symbiosus</name>
    <dbReference type="NCBI Taxonomy" id="1512"/>
    <lineage>
        <taxon>Bacteria</taxon>
        <taxon>Bacillati</taxon>
        <taxon>Bacillota</taxon>
        <taxon>Clostridia</taxon>
        <taxon>Lachnospirales</taxon>
        <taxon>Lachnospiraceae</taxon>
        <taxon>Otoolea</taxon>
    </lineage>
</organism>
<dbReference type="AlphaFoldDB" id="A0AAW6ATZ9"/>
<proteinExistence type="predicted"/>
<reference evidence="1" key="1">
    <citation type="submission" date="2023-01" db="EMBL/GenBank/DDBJ databases">
        <title>Human gut microbiome strain richness.</title>
        <authorList>
            <person name="Chen-Liaw A."/>
        </authorList>
    </citation>
    <scope>NUCLEOTIDE SEQUENCE</scope>
    <source>
        <strain evidence="1">B1_m1001713B170214d0_201011</strain>
    </source>
</reference>